<comment type="caution">
    <text evidence="2">The sequence shown here is derived from an EMBL/GenBank/DDBJ whole genome shotgun (WGS) entry which is preliminary data.</text>
</comment>
<feature type="repeat" description="ANK" evidence="1">
    <location>
        <begin position="70"/>
        <end position="102"/>
    </location>
</feature>
<feature type="repeat" description="ANK" evidence="1">
    <location>
        <begin position="103"/>
        <end position="135"/>
    </location>
</feature>
<keyword evidence="1" id="KW-0040">ANK repeat</keyword>
<dbReference type="STRING" id="86105.NF27_EY02200"/>
<dbReference type="InterPro" id="IPR002110">
    <property type="entry name" value="Ankyrin_rpt"/>
</dbReference>
<keyword evidence="3" id="KW-1185">Reference proteome</keyword>
<sequence>MRNYYNNNNITQLSIRLFIDAANQNSEKVKELITRGQDINATDSEGNTALMYAVEEGILEVVRLEVKNVENKTALIHFAKQKALKIIECLVDNGADINKKNNRGMTPLMYAVRGAHLEIVKCLLDKGADVNLQDNKGNTALMQVGISKASPQDGELIQCLLDKDADINIKDQYGTSLLERAALKGIDWIGYLIRPDVNLFTNDPQIEAVTSSIECKSTKELLNKAARHIPSLTDSLLQLFNEGLRGNPNRSVFKENFYYHKKEGNIPQDLVERIEKTRGNKSLKELYCPPSQEIVTGWVKKIKSAEAKRQKTKFDDAFAAYGL</sequence>
<dbReference type="GO" id="GO:0071546">
    <property type="term" value="C:pi-body"/>
    <property type="evidence" value="ECO:0007669"/>
    <property type="project" value="TreeGrafter"/>
</dbReference>
<dbReference type="Gene3D" id="1.25.40.20">
    <property type="entry name" value="Ankyrin repeat-containing domain"/>
    <property type="match status" value="2"/>
</dbReference>
<evidence type="ECO:0000313" key="2">
    <source>
        <dbReference type="EMBL" id="KIE05124.1"/>
    </source>
</evidence>
<dbReference type="PROSITE" id="PS50088">
    <property type="entry name" value="ANK_REPEAT"/>
    <property type="match status" value="2"/>
</dbReference>
<dbReference type="SMART" id="SM00248">
    <property type="entry name" value="ANK"/>
    <property type="match status" value="4"/>
</dbReference>
<name>A0A0C1QHZ0_9RICK</name>
<dbReference type="OrthoDB" id="7163277at2"/>
<protein>
    <submittedName>
        <fullName evidence="2">Uncharacterized protein</fullName>
    </submittedName>
</protein>
<reference evidence="2 3" key="1">
    <citation type="submission" date="2014-11" db="EMBL/GenBank/DDBJ databases">
        <title>A Rickettsiales Symbiont of Amoebae With Ancient Features.</title>
        <authorList>
            <person name="Schulz F."/>
            <person name="Martijn J."/>
            <person name="Wascher F."/>
            <person name="Kostanjsek R."/>
            <person name="Ettema T.J."/>
            <person name="Horn M."/>
        </authorList>
    </citation>
    <scope>NUCLEOTIDE SEQUENCE [LARGE SCALE GENOMIC DNA]</scope>
    <source>
        <strain evidence="2 3">UWC36</strain>
    </source>
</reference>
<dbReference type="RefSeq" id="WP_039457268.1">
    <property type="nucleotide sequence ID" value="NZ_JSWE01000124.1"/>
</dbReference>
<dbReference type="SUPFAM" id="SSF48403">
    <property type="entry name" value="Ankyrin repeat"/>
    <property type="match status" value="1"/>
</dbReference>
<dbReference type="InterPro" id="IPR036770">
    <property type="entry name" value="Ankyrin_rpt-contain_sf"/>
</dbReference>
<dbReference type="AlphaFoldDB" id="A0A0C1QHZ0"/>
<evidence type="ECO:0000256" key="1">
    <source>
        <dbReference type="PROSITE-ProRule" id="PRU00023"/>
    </source>
</evidence>
<accession>A0A0C1QHZ0</accession>
<organism evidence="2 3">
    <name type="scientific">Candidatus Jidaibacter acanthamoebae</name>
    <dbReference type="NCBI Taxonomy" id="86105"/>
    <lineage>
        <taxon>Bacteria</taxon>
        <taxon>Pseudomonadati</taxon>
        <taxon>Pseudomonadota</taxon>
        <taxon>Alphaproteobacteria</taxon>
        <taxon>Rickettsiales</taxon>
        <taxon>Candidatus Midichloriaceae</taxon>
        <taxon>Candidatus Jidaibacter</taxon>
    </lineage>
</organism>
<dbReference type="Proteomes" id="UP000031258">
    <property type="component" value="Unassembled WGS sequence"/>
</dbReference>
<dbReference type="PANTHER" id="PTHR24157:SF3">
    <property type="entry name" value="ANKYRIN REPEAT, SAM AND BASIC LEUCINE ZIPPER DOMAIN-CONTAINING PROTEIN 1"/>
    <property type="match status" value="1"/>
</dbReference>
<dbReference type="Pfam" id="PF12796">
    <property type="entry name" value="Ank_2"/>
    <property type="match status" value="1"/>
</dbReference>
<dbReference type="PANTHER" id="PTHR24157">
    <property type="entry name" value="ANKYRIN REPEAT, SAM AND BASIC LEUCINE ZIPPER DOMAIN-CONTAINING PROTEIN 1"/>
    <property type="match status" value="1"/>
</dbReference>
<dbReference type="PRINTS" id="PR01415">
    <property type="entry name" value="ANKYRIN"/>
</dbReference>
<dbReference type="EMBL" id="JSWE01000124">
    <property type="protein sequence ID" value="KIE05124.1"/>
    <property type="molecule type" value="Genomic_DNA"/>
</dbReference>
<evidence type="ECO:0000313" key="3">
    <source>
        <dbReference type="Proteomes" id="UP000031258"/>
    </source>
</evidence>
<dbReference type="PROSITE" id="PS50297">
    <property type="entry name" value="ANK_REP_REGION"/>
    <property type="match status" value="1"/>
</dbReference>
<gene>
    <name evidence="2" type="ORF">NF27_EY02200</name>
</gene>
<proteinExistence type="predicted"/>